<organism evidence="1 2">
    <name type="scientific">Bradyrhizobium japonicum</name>
    <dbReference type="NCBI Taxonomy" id="375"/>
    <lineage>
        <taxon>Bacteria</taxon>
        <taxon>Pseudomonadati</taxon>
        <taxon>Pseudomonadota</taxon>
        <taxon>Alphaproteobacteria</taxon>
        <taxon>Hyphomicrobiales</taxon>
        <taxon>Nitrobacteraceae</taxon>
        <taxon>Bradyrhizobium</taxon>
    </lineage>
</organism>
<dbReference type="EMBL" id="JRPN01000018">
    <property type="protein sequence ID" value="KGT77128.1"/>
    <property type="molecule type" value="Genomic_DNA"/>
</dbReference>
<gene>
    <name evidence="1" type="ORF">MA20_21150</name>
</gene>
<dbReference type="Proteomes" id="UP000030377">
    <property type="component" value="Unassembled WGS sequence"/>
</dbReference>
<proteinExistence type="predicted"/>
<evidence type="ECO:0000313" key="2">
    <source>
        <dbReference type="Proteomes" id="UP000030377"/>
    </source>
</evidence>
<dbReference type="RefSeq" id="WP_152621147.1">
    <property type="nucleotide sequence ID" value="NZ_JRPN01000018.1"/>
</dbReference>
<protein>
    <submittedName>
        <fullName evidence="1">Uncharacterized protein</fullName>
    </submittedName>
</protein>
<sequence>MRSSLALRSNVVPAETDIGRALARTKTNLILIIEEGCALVQCQVSSAVAAAMLAPLKGKAAGQFRALAGNLVEIDAAVTLPMAMRMLKAQDDIQARLQLN</sequence>
<comment type="caution">
    <text evidence="1">The sequence shown here is derived from an EMBL/GenBank/DDBJ whole genome shotgun (WGS) entry which is preliminary data.</text>
</comment>
<dbReference type="AlphaFoldDB" id="A0A0A3YU01"/>
<name>A0A0A3YU01_BRAJP</name>
<evidence type="ECO:0000313" key="1">
    <source>
        <dbReference type="EMBL" id="KGT77128.1"/>
    </source>
</evidence>
<reference evidence="1 2" key="1">
    <citation type="submission" date="2014-09" db="EMBL/GenBank/DDBJ databases">
        <title>Draft genome of Bradyrhizobium japonicum Is-34.</title>
        <authorList>
            <person name="Tsurumaru H."/>
            <person name="Yamakawa T."/>
            <person name="Hashimoto S."/>
            <person name="Okizaki K."/>
            <person name="Kanesaki Y."/>
            <person name="Yoshikawa H."/>
            <person name="Yajima S."/>
        </authorList>
    </citation>
    <scope>NUCLEOTIDE SEQUENCE [LARGE SCALE GENOMIC DNA]</scope>
    <source>
        <strain evidence="1 2">Is-34</strain>
    </source>
</reference>
<accession>A0A0A3YU01</accession>